<reference evidence="7 8" key="1">
    <citation type="journal article" date="2018" name="Evol. Lett.">
        <title>Horizontal gene cluster transfer increased hallucinogenic mushroom diversity.</title>
        <authorList>
            <person name="Reynolds H.T."/>
            <person name="Vijayakumar V."/>
            <person name="Gluck-Thaler E."/>
            <person name="Korotkin H.B."/>
            <person name="Matheny P.B."/>
            <person name="Slot J.C."/>
        </authorList>
    </citation>
    <scope>NUCLEOTIDE SEQUENCE [LARGE SCALE GENOMIC DNA]</scope>
    <source>
        <strain evidence="7 8">SRW20</strain>
    </source>
</reference>
<proteinExistence type="predicted"/>
<dbReference type="PANTHER" id="PTHR46481">
    <property type="entry name" value="ZINC FINGER BED DOMAIN-CONTAINING PROTEIN 4"/>
    <property type="match status" value="1"/>
</dbReference>
<dbReference type="GO" id="GO:0046983">
    <property type="term" value="F:protein dimerization activity"/>
    <property type="evidence" value="ECO:0007669"/>
    <property type="project" value="InterPro"/>
</dbReference>
<sequence length="397" mass="45493">MVGDGEDDEPLDMWEDFGYGLSDEQRKEMEVSVQPVRSMLVKLRKFSYAVKNSTTILLPEWFRTLKTFSLPERMMPHDVSTRWNSTYDMLEFAVKYRQAIDAMTAARDLDLRKYELVAAEWRIAGELRDVLKIFKDATLFFSRGTPNLTTVIPAMDHIDKVLATCSDSPYQFSLAIRAALAVGKAALNKYYNKTDHSEVYRIAMILHPRHKLEYFRKHEWEQEWIDAALQIVRDEFDRSYATLEADDGASLQGNAGVATSSTSQNIFDNLPDLAPMSPNSLDELDRYLAMPVEDVKDALMWWFERSEAYPLLSRMARDYLSIPATTVGVERVFSQGRLILPHVRNRLTFQTTRSLMCIGTWSVLGLVKYKDVKSVFGDDVEGPEDELPTGWDAITFS</sequence>
<name>A0A409WX50_9AGAR</name>
<dbReference type="EMBL" id="NHYE01004662">
    <property type="protein sequence ID" value="PPQ83059.1"/>
    <property type="molecule type" value="Genomic_DNA"/>
</dbReference>
<dbReference type="SUPFAM" id="SSF53098">
    <property type="entry name" value="Ribonuclease H-like"/>
    <property type="match status" value="1"/>
</dbReference>
<keyword evidence="4" id="KW-0862">Zinc</keyword>
<feature type="domain" description="HAT C-terminal dimerisation" evidence="6">
    <location>
        <begin position="283"/>
        <end position="361"/>
    </location>
</feature>
<comment type="subcellular location">
    <subcellularLocation>
        <location evidence="1">Nucleus</location>
    </subcellularLocation>
</comment>
<organism evidence="7 8">
    <name type="scientific">Gymnopilus dilepis</name>
    <dbReference type="NCBI Taxonomy" id="231916"/>
    <lineage>
        <taxon>Eukaryota</taxon>
        <taxon>Fungi</taxon>
        <taxon>Dikarya</taxon>
        <taxon>Basidiomycota</taxon>
        <taxon>Agaricomycotina</taxon>
        <taxon>Agaricomycetes</taxon>
        <taxon>Agaricomycetidae</taxon>
        <taxon>Agaricales</taxon>
        <taxon>Agaricineae</taxon>
        <taxon>Hymenogastraceae</taxon>
        <taxon>Gymnopilus</taxon>
    </lineage>
</organism>
<evidence type="ECO:0000256" key="3">
    <source>
        <dbReference type="ARBA" id="ARBA00022771"/>
    </source>
</evidence>
<evidence type="ECO:0000256" key="4">
    <source>
        <dbReference type="ARBA" id="ARBA00022833"/>
    </source>
</evidence>
<evidence type="ECO:0000256" key="2">
    <source>
        <dbReference type="ARBA" id="ARBA00022723"/>
    </source>
</evidence>
<dbReference type="Pfam" id="PF05699">
    <property type="entry name" value="Dimer_Tnp_hAT"/>
    <property type="match status" value="1"/>
</dbReference>
<keyword evidence="2" id="KW-0479">Metal-binding</keyword>
<evidence type="ECO:0000313" key="8">
    <source>
        <dbReference type="Proteomes" id="UP000284706"/>
    </source>
</evidence>
<dbReference type="InterPro" id="IPR052035">
    <property type="entry name" value="ZnF_BED_domain_contain"/>
</dbReference>
<dbReference type="AlphaFoldDB" id="A0A409WX50"/>
<dbReference type="GO" id="GO:0005634">
    <property type="term" value="C:nucleus"/>
    <property type="evidence" value="ECO:0007669"/>
    <property type="project" value="UniProtKB-SubCell"/>
</dbReference>
<comment type="caution">
    <text evidence="7">The sequence shown here is derived from an EMBL/GenBank/DDBJ whole genome shotgun (WGS) entry which is preliminary data.</text>
</comment>
<keyword evidence="3" id="KW-0863">Zinc-finger</keyword>
<evidence type="ECO:0000256" key="5">
    <source>
        <dbReference type="ARBA" id="ARBA00023242"/>
    </source>
</evidence>
<accession>A0A409WX50</accession>
<dbReference type="Proteomes" id="UP000284706">
    <property type="component" value="Unassembled WGS sequence"/>
</dbReference>
<gene>
    <name evidence="7" type="ORF">CVT26_011790</name>
</gene>
<dbReference type="GO" id="GO:0008270">
    <property type="term" value="F:zinc ion binding"/>
    <property type="evidence" value="ECO:0007669"/>
    <property type="project" value="UniProtKB-KW"/>
</dbReference>
<protein>
    <recommendedName>
        <fullName evidence="6">HAT C-terminal dimerisation domain-containing protein</fullName>
    </recommendedName>
</protein>
<dbReference type="InParanoid" id="A0A409WX50"/>
<keyword evidence="8" id="KW-1185">Reference proteome</keyword>
<evidence type="ECO:0000256" key="1">
    <source>
        <dbReference type="ARBA" id="ARBA00004123"/>
    </source>
</evidence>
<keyword evidence="5" id="KW-0539">Nucleus</keyword>
<dbReference type="OrthoDB" id="3359487at2759"/>
<dbReference type="InterPro" id="IPR008906">
    <property type="entry name" value="HATC_C_dom"/>
</dbReference>
<dbReference type="PANTHER" id="PTHR46481:SF10">
    <property type="entry name" value="ZINC FINGER BED DOMAIN-CONTAINING PROTEIN 39"/>
    <property type="match status" value="1"/>
</dbReference>
<dbReference type="STRING" id="231916.A0A409WX50"/>
<evidence type="ECO:0000259" key="6">
    <source>
        <dbReference type="Pfam" id="PF05699"/>
    </source>
</evidence>
<evidence type="ECO:0000313" key="7">
    <source>
        <dbReference type="EMBL" id="PPQ83059.1"/>
    </source>
</evidence>
<dbReference type="InterPro" id="IPR012337">
    <property type="entry name" value="RNaseH-like_sf"/>
</dbReference>